<accession>A0A6A7AS74</accession>
<dbReference type="AlphaFoldDB" id="A0A6A7AS74"/>
<protein>
    <submittedName>
        <fullName evidence="2">Uncharacterized protein</fullName>
    </submittedName>
</protein>
<feature type="compositionally biased region" description="Low complexity" evidence="1">
    <location>
        <begin position="1"/>
        <end position="11"/>
    </location>
</feature>
<proteinExistence type="predicted"/>
<dbReference type="EMBL" id="MU006340">
    <property type="protein sequence ID" value="KAF2845913.1"/>
    <property type="molecule type" value="Genomic_DNA"/>
</dbReference>
<dbReference type="Proteomes" id="UP000799423">
    <property type="component" value="Unassembled WGS sequence"/>
</dbReference>
<feature type="region of interest" description="Disordered" evidence="1">
    <location>
        <begin position="1"/>
        <end position="26"/>
    </location>
</feature>
<reference evidence="2" key="1">
    <citation type="submission" date="2020-01" db="EMBL/GenBank/DDBJ databases">
        <authorList>
            <consortium name="DOE Joint Genome Institute"/>
            <person name="Haridas S."/>
            <person name="Albert R."/>
            <person name="Binder M."/>
            <person name="Bloem J."/>
            <person name="Labutti K."/>
            <person name="Salamov A."/>
            <person name="Andreopoulos B."/>
            <person name="Baker S.E."/>
            <person name="Barry K."/>
            <person name="Bills G."/>
            <person name="Bluhm B.H."/>
            <person name="Cannon C."/>
            <person name="Castanera R."/>
            <person name="Culley D.E."/>
            <person name="Daum C."/>
            <person name="Ezra D."/>
            <person name="Gonzalez J.B."/>
            <person name="Henrissat B."/>
            <person name="Kuo A."/>
            <person name="Liang C."/>
            <person name="Lipzen A."/>
            <person name="Lutzoni F."/>
            <person name="Magnuson J."/>
            <person name="Mondo S."/>
            <person name="Nolan M."/>
            <person name="Ohm R."/>
            <person name="Pangilinan J."/>
            <person name="Park H.-J."/>
            <person name="Ramirez L."/>
            <person name="Alfaro M."/>
            <person name="Sun H."/>
            <person name="Tritt A."/>
            <person name="Yoshinaga Y."/>
            <person name="Zwiers L.-H."/>
            <person name="Turgeon B.G."/>
            <person name="Goodwin S.B."/>
            <person name="Spatafora J.W."/>
            <person name="Crous P.W."/>
            <person name="Grigoriev I.V."/>
        </authorList>
    </citation>
    <scope>NUCLEOTIDE SEQUENCE</scope>
    <source>
        <strain evidence="2">IPT5</strain>
    </source>
</reference>
<evidence type="ECO:0000313" key="3">
    <source>
        <dbReference type="Proteomes" id="UP000799423"/>
    </source>
</evidence>
<evidence type="ECO:0000313" key="2">
    <source>
        <dbReference type="EMBL" id="KAF2845913.1"/>
    </source>
</evidence>
<sequence length="149" mass="16896">MFSSLFSKSSSIIDEQIDTPPPQNPVPEDHFRIRLLKAPLRLAGFDDRPFGPSVFKTLESYIADLPKKYFPNDFRCQCLKAGNICIPGDYVQYLVEWWERSPLNCGVWSVPGQAQPYNGPMSATYKVDMEEDKLVSIEGVLEAFEATEL</sequence>
<organism evidence="2 3">
    <name type="scientific">Plenodomus tracheiphilus IPT5</name>
    <dbReference type="NCBI Taxonomy" id="1408161"/>
    <lineage>
        <taxon>Eukaryota</taxon>
        <taxon>Fungi</taxon>
        <taxon>Dikarya</taxon>
        <taxon>Ascomycota</taxon>
        <taxon>Pezizomycotina</taxon>
        <taxon>Dothideomycetes</taxon>
        <taxon>Pleosporomycetidae</taxon>
        <taxon>Pleosporales</taxon>
        <taxon>Pleosporineae</taxon>
        <taxon>Leptosphaeriaceae</taxon>
        <taxon>Plenodomus</taxon>
    </lineage>
</organism>
<name>A0A6A7AS74_9PLEO</name>
<gene>
    <name evidence="2" type="ORF">T440DRAFT_522164</name>
</gene>
<keyword evidence="3" id="KW-1185">Reference proteome</keyword>
<evidence type="ECO:0000256" key="1">
    <source>
        <dbReference type="SAM" id="MobiDB-lite"/>
    </source>
</evidence>